<gene>
    <name evidence="1" type="ORF">RhiirA5_442521</name>
</gene>
<dbReference type="AlphaFoldDB" id="A0A2N0NEN5"/>
<reference evidence="1 2" key="1">
    <citation type="submission" date="2016-04" db="EMBL/GenBank/DDBJ databases">
        <title>Genome analyses suggest a sexual origin of heterokaryosis in a supposedly ancient asexual fungus.</title>
        <authorList>
            <person name="Ropars J."/>
            <person name="Sedzielewska K."/>
            <person name="Noel J."/>
            <person name="Charron P."/>
            <person name="Farinelli L."/>
            <person name="Marton T."/>
            <person name="Kruger M."/>
            <person name="Pelin A."/>
            <person name="Brachmann A."/>
            <person name="Corradi N."/>
        </authorList>
    </citation>
    <scope>NUCLEOTIDE SEQUENCE [LARGE SCALE GENOMIC DNA]</scope>
    <source>
        <strain evidence="1 2">A5</strain>
    </source>
</reference>
<accession>A0A2N0NEN5</accession>
<dbReference type="Proteomes" id="UP000232722">
    <property type="component" value="Unassembled WGS sequence"/>
</dbReference>
<proteinExistence type="predicted"/>
<evidence type="ECO:0000313" key="2">
    <source>
        <dbReference type="Proteomes" id="UP000232722"/>
    </source>
</evidence>
<name>A0A2N0NEN5_9GLOM</name>
<feature type="non-terminal residue" evidence="1">
    <location>
        <position position="1"/>
    </location>
</feature>
<protein>
    <submittedName>
        <fullName evidence="1">Uncharacterized protein</fullName>
    </submittedName>
</protein>
<sequence>IWQIKPELLPTHSQFIILLSYQRGRPPKLYQSEREPQKIIKENKENQSVNINDSTLKKLRKCRGFVMIYEIARFLVKKLILYYM</sequence>
<evidence type="ECO:0000313" key="1">
    <source>
        <dbReference type="EMBL" id="PKB93041.1"/>
    </source>
</evidence>
<reference evidence="1 2" key="2">
    <citation type="submission" date="2017-09" db="EMBL/GenBank/DDBJ databases">
        <title>Extensive intraspecific genome diversity in a model arbuscular mycorrhizal fungus.</title>
        <authorList>
            <person name="Chen E.C."/>
            <person name="Morin E."/>
            <person name="Beaudet D."/>
            <person name="Noel J."/>
            <person name="Ndikumana S."/>
            <person name="Charron P."/>
            <person name="St-Onge C."/>
            <person name="Giorgi J."/>
            <person name="Grigoriev I.V."/>
            <person name="Roux C."/>
            <person name="Martin F.M."/>
            <person name="Corradi N."/>
        </authorList>
    </citation>
    <scope>NUCLEOTIDE SEQUENCE [LARGE SCALE GENOMIC DNA]</scope>
    <source>
        <strain evidence="1 2">A5</strain>
    </source>
</reference>
<comment type="caution">
    <text evidence="1">The sequence shown here is derived from an EMBL/GenBank/DDBJ whole genome shotgun (WGS) entry which is preliminary data.</text>
</comment>
<organism evidence="1 2">
    <name type="scientific">Rhizophagus irregularis</name>
    <dbReference type="NCBI Taxonomy" id="588596"/>
    <lineage>
        <taxon>Eukaryota</taxon>
        <taxon>Fungi</taxon>
        <taxon>Fungi incertae sedis</taxon>
        <taxon>Mucoromycota</taxon>
        <taxon>Glomeromycotina</taxon>
        <taxon>Glomeromycetes</taxon>
        <taxon>Glomerales</taxon>
        <taxon>Glomeraceae</taxon>
        <taxon>Rhizophagus</taxon>
    </lineage>
</organism>
<dbReference type="EMBL" id="LLXJ01009116">
    <property type="protein sequence ID" value="PKB93041.1"/>
    <property type="molecule type" value="Genomic_DNA"/>
</dbReference>